<dbReference type="InterPro" id="IPR000056">
    <property type="entry name" value="Ribul_P_3_epim-like"/>
</dbReference>
<dbReference type="InterPro" id="IPR011060">
    <property type="entry name" value="RibuloseP-bd_barrel"/>
</dbReference>
<name>A0ABY5DJ84_9GAMM</name>
<protein>
    <recommendedName>
        <fullName evidence="5">Ribulose-phosphate 3-epimerase</fullName>
    </recommendedName>
</protein>
<proteinExistence type="predicted"/>
<keyword evidence="4" id="KW-1185">Reference proteome</keyword>
<evidence type="ECO:0000313" key="3">
    <source>
        <dbReference type="EMBL" id="UTC24615.1"/>
    </source>
</evidence>
<sequence>MNFILPSLLAAPSLNLADCITQLMQLGLKDLHIDCMDFQYTHNFGLNIQNMKDIRSRYPECTLDVHLMTKPTSKALLNQLIEIGIKNISVHWNTLDTATQQWLIKQPIDLRIALSPDESIPSNCPTQRLLILCVNPGFSHQALQVSMLEKAKQAKQQGFDVMLDGGINLDNIEKVLKVNPDHIVMGGGLLKHSPEQQKSILSKIKDLRG</sequence>
<dbReference type="SUPFAM" id="SSF51366">
    <property type="entry name" value="Ribulose-phoshate binding barrel"/>
    <property type="match status" value="1"/>
</dbReference>
<organism evidence="3 4">
    <name type="scientific">Candidatus Comchoanobacter bicostacola</name>
    <dbReference type="NCBI Taxonomy" id="2919598"/>
    <lineage>
        <taxon>Bacteria</taxon>
        <taxon>Pseudomonadati</taxon>
        <taxon>Pseudomonadota</taxon>
        <taxon>Gammaproteobacteria</taxon>
        <taxon>Candidatus Comchoanobacterales</taxon>
        <taxon>Candidatus Comchoanobacteraceae</taxon>
        <taxon>Candidatus Comchoanobacter</taxon>
    </lineage>
</organism>
<dbReference type="EMBL" id="CP092900">
    <property type="protein sequence ID" value="UTC24615.1"/>
    <property type="molecule type" value="Genomic_DNA"/>
</dbReference>
<reference evidence="3 4" key="1">
    <citation type="journal article" date="2022" name="Nat. Microbiol.">
        <title>The microbiome of a bacterivorous marine choanoflagellate contains a resource-demanding obligate bacterial associate.</title>
        <authorList>
            <person name="Needham D.M."/>
            <person name="Poirier C."/>
            <person name="Bachy C."/>
            <person name="George E.E."/>
            <person name="Wilken S."/>
            <person name="Yung C.C.M."/>
            <person name="Limardo A.J."/>
            <person name="Morando M."/>
            <person name="Sudek L."/>
            <person name="Malmstrom R.R."/>
            <person name="Keeling P.J."/>
            <person name="Santoro A.E."/>
            <person name="Worden A.Z."/>
        </authorList>
    </citation>
    <scope>NUCLEOTIDE SEQUENCE [LARGE SCALE GENOMIC DNA]</scope>
    <source>
        <strain evidence="3 4">Comchoano-1</strain>
    </source>
</reference>
<keyword evidence="1" id="KW-0479">Metal-binding</keyword>
<dbReference type="PANTHER" id="PTHR11749">
    <property type="entry name" value="RIBULOSE-5-PHOSPHATE-3-EPIMERASE"/>
    <property type="match status" value="1"/>
</dbReference>
<dbReference type="RefSeq" id="WP_258568400.1">
    <property type="nucleotide sequence ID" value="NZ_CP092900.1"/>
</dbReference>
<dbReference type="InterPro" id="IPR013785">
    <property type="entry name" value="Aldolase_TIM"/>
</dbReference>
<evidence type="ECO:0000313" key="4">
    <source>
        <dbReference type="Proteomes" id="UP001055955"/>
    </source>
</evidence>
<gene>
    <name evidence="3" type="ORF">MMH89_00345</name>
</gene>
<evidence type="ECO:0000256" key="2">
    <source>
        <dbReference type="ARBA" id="ARBA00023235"/>
    </source>
</evidence>
<dbReference type="Pfam" id="PF00834">
    <property type="entry name" value="Ribul_P_3_epim"/>
    <property type="match status" value="1"/>
</dbReference>
<evidence type="ECO:0008006" key="5">
    <source>
        <dbReference type="Google" id="ProtNLM"/>
    </source>
</evidence>
<accession>A0ABY5DJ84</accession>
<keyword evidence="2" id="KW-0413">Isomerase</keyword>
<dbReference type="Proteomes" id="UP001055955">
    <property type="component" value="Chromosome"/>
</dbReference>
<evidence type="ECO:0000256" key="1">
    <source>
        <dbReference type="ARBA" id="ARBA00022723"/>
    </source>
</evidence>
<dbReference type="Gene3D" id="3.20.20.70">
    <property type="entry name" value="Aldolase class I"/>
    <property type="match status" value="1"/>
</dbReference>